<accession>A0A4R9BY19</accession>
<evidence type="ECO:0000313" key="2">
    <source>
        <dbReference type="EMBL" id="TFD94007.1"/>
    </source>
</evidence>
<dbReference type="AlphaFoldDB" id="A0A4R9BY19"/>
<feature type="region of interest" description="Disordered" evidence="1">
    <location>
        <begin position="1"/>
        <end position="22"/>
    </location>
</feature>
<dbReference type="OrthoDB" id="5062998at2"/>
<dbReference type="RefSeq" id="WP_134639437.1">
    <property type="nucleotide sequence ID" value="NZ_SOHM01000007.1"/>
</dbReference>
<sequence length="1031" mass="111875">MQSAMPEALPNNHSSNDWNPDEYGSRLSASGAGLLATGVAPLVAVARGYQTLATDSEVSEFAKLHSFGARSQLKHRLLLENTKDEATFIPWYSVGKLIRAQQPAGNSWPDALQLRPSARFENATGVLTEYVMASGYESVLDAHPATPHEWLQQSPNLLVAEGTVAGDTALTALLREHGMDAELRGVSGSRAEAAQRLRDLMLRVPQEHQVTILNMVGAHRWNGKTVWDELELRGREVVLALDTDPASDWGAWTNLEDFRSFLTGRGASVRWVDVASTAHSGAPLTVTDSNGEHACNAALAEGRGLVSFFADSGSSVGLLLGRSGDLPIKPARKRADAAIGQWKVTEDGNAVELFAVHYPDQIASWRIMTRLGGRVSAIEVHRIPSDAEARTGIFGASDHPGPHDEMPPHDSTCRVEVQWLAVDETVKTASVTGPAALLMRKPKEWDIAKGHIPNELLAEPDWPPQGMDWLKAVKRNNETPPTRSVRWATMGWVPVEGSSVCSFISGRTIISPNSVDRQRTLAGVSDLVLPGSSGFSLPPMNEDVMSPSWIRQVRDDLIAVREAYINNAPWTDANVGAVVLAAGMRPAVPVTCTTSIWLQGPPGSAKSWTASMMLAFHQNSQKWTDKSLPGSMKDTPTGSEQALAQSNIWVMDDLAPSPSRQSNDSEQRNIGEIVRSVYNHSAKRRSGVDLKARELFVPHALLVVTSENEHSINSVRDRAIIVEFGADALRSDEARDQMVRFRDHNRAPGRLLVAAVQAYQYLAMRDGWAPLVESLRGVSYDGGTLGERCSDVSVMDQYLRVARDVLSRVKASGKSDARHVEMAVDLMLGLDPLKNLAELVGDTETADLLDVSRSDSLPARVAAFAASSFRSQLGATPGLVFLEAVRNILAAGQAHVENASKPNLPPLPEGDVFGNRALGWQPDGKGILRPLGESIGELKKTRGGATDTIMLHATNAFSSAQRHHRKLLPAGSSARAVLESVWGEKLTHPECEREIGRVDIKYKVNGRQRRGVPIQLNQILGELAEPEPASA</sequence>
<dbReference type="EMBL" id="SOHM01000007">
    <property type="protein sequence ID" value="TFD94007.1"/>
    <property type="molecule type" value="Genomic_DNA"/>
</dbReference>
<name>A0A4R9BY19_9MICO</name>
<proteinExistence type="predicted"/>
<dbReference type="Proteomes" id="UP000298468">
    <property type="component" value="Unassembled WGS sequence"/>
</dbReference>
<organism evidence="2 3">
    <name type="scientific">Cryobacterium lactosi</name>
    <dbReference type="NCBI Taxonomy" id="1259202"/>
    <lineage>
        <taxon>Bacteria</taxon>
        <taxon>Bacillati</taxon>
        <taxon>Actinomycetota</taxon>
        <taxon>Actinomycetes</taxon>
        <taxon>Micrococcales</taxon>
        <taxon>Microbacteriaceae</taxon>
        <taxon>Cryobacterium</taxon>
    </lineage>
</organism>
<evidence type="ECO:0000313" key="3">
    <source>
        <dbReference type="Proteomes" id="UP000298468"/>
    </source>
</evidence>
<comment type="caution">
    <text evidence="2">The sequence shown here is derived from an EMBL/GenBank/DDBJ whole genome shotgun (WGS) entry which is preliminary data.</text>
</comment>
<evidence type="ECO:0000256" key="1">
    <source>
        <dbReference type="SAM" id="MobiDB-lite"/>
    </source>
</evidence>
<reference evidence="2 3" key="1">
    <citation type="submission" date="2019-03" db="EMBL/GenBank/DDBJ databases">
        <title>Genomics of glacier-inhabiting Cryobacterium strains.</title>
        <authorList>
            <person name="Liu Q."/>
            <person name="Xin Y.-H."/>
        </authorList>
    </citation>
    <scope>NUCLEOTIDE SEQUENCE [LARGE SCALE GENOMIC DNA]</scope>
    <source>
        <strain evidence="2 3">Sr59</strain>
    </source>
</reference>
<gene>
    <name evidence="2" type="ORF">E3T61_03135</name>
</gene>
<evidence type="ECO:0008006" key="4">
    <source>
        <dbReference type="Google" id="ProtNLM"/>
    </source>
</evidence>
<keyword evidence="3" id="KW-1185">Reference proteome</keyword>
<protein>
    <recommendedName>
        <fullName evidence="4">DUF927 domain-containing protein</fullName>
    </recommendedName>
</protein>